<dbReference type="EMBL" id="MVBN01000014">
    <property type="protein sequence ID" value="OOK64088.1"/>
    <property type="molecule type" value="Genomic_DNA"/>
</dbReference>
<reference evidence="13 14" key="1">
    <citation type="submission" date="2017-02" db="EMBL/GenBank/DDBJ databases">
        <title>Complete genome sequences of Mycobacterium kansasii strains isolated from rhesus macaques.</title>
        <authorList>
            <person name="Panda A."/>
            <person name="Nagaraj S."/>
            <person name="Zhao X."/>
            <person name="Tettelin H."/>
            <person name="Detolla L.J."/>
        </authorList>
    </citation>
    <scope>NUCLEOTIDE SEQUENCE [LARGE SCALE GENOMIC DNA]</scope>
    <source>
        <strain evidence="11 13">11-3469</strain>
        <strain evidence="12 14">11-3813</strain>
    </source>
</reference>
<dbReference type="InterPro" id="IPR052038">
    <property type="entry name" value="Type-VII_TA_antitoxin"/>
</dbReference>
<organism evidence="11 13">
    <name type="scientific">Mycobacterium kansasii</name>
    <dbReference type="NCBI Taxonomy" id="1768"/>
    <lineage>
        <taxon>Bacteria</taxon>
        <taxon>Bacillati</taxon>
        <taxon>Actinomycetota</taxon>
        <taxon>Actinomycetes</taxon>
        <taxon>Mycobacteriales</taxon>
        <taxon>Mycobacteriaceae</taxon>
        <taxon>Mycobacterium</taxon>
    </lineage>
</organism>
<evidence type="ECO:0000256" key="8">
    <source>
        <dbReference type="ARBA" id="ARBA00022842"/>
    </source>
</evidence>
<dbReference type="GO" id="GO:0016779">
    <property type="term" value="F:nucleotidyltransferase activity"/>
    <property type="evidence" value="ECO:0007669"/>
    <property type="project" value="UniProtKB-KW"/>
</dbReference>
<dbReference type="AlphaFoldDB" id="A0A1V3WBE2"/>
<comment type="similarity">
    <text evidence="9">Belongs to the MntA antitoxin family.</text>
</comment>
<keyword evidence="7" id="KW-0067">ATP-binding</keyword>
<evidence type="ECO:0000313" key="11">
    <source>
        <dbReference type="EMBL" id="OOK64088.1"/>
    </source>
</evidence>
<evidence type="ECO:0000313" key="12">
    <source>
        <dbReference type="EMBL" id="OOK71794.1"/>
    </source>
</evidence>
<evidence type="ECO:0000313" key="14">
    <source>
        <dbReference type="Proteomes" id="UP000189229"/>
    </source>
</evidence>
<evidence type="ECO:0000256" key="9">
    <source>
        <dbReference type="ARBA" id="ARBA00038276"/>
    </source>
</evidence>
<proteinExistence type="inferred from homology"/>
<dbReference type="Proteomes" id="UP000189229">
    <property type="component" value="Unassembled WGS sequence"/>
</dbReference>
<keyword evidence="6" id="KW-0547">Nucleotide-binding</keyword>
<evidence type="ECO:0000259" key="10">
    <source>
        <dbReference type="Pfam" id="PF01909"/>
    </source>
</evidence>
<gene>
    <name evidence="11" type="ORF">BZL29_8349</name>
    <name evidence="12" type="ORF">BZL30_5362</name>
</gene>
<dbReference type="InterPro" id="IPR002934">
    <property type="entry name" value="Polymerase_NTP_transf_dom"/>
</dbReference>
<dbReference type="CDD" id="cd05403">
    <property type="entry name" value="NT_KNTase_like"/>
    <property type="match status" value="1"/>
</dbReference>
<evidence type="ECO:0000256" key="1">
    <source>
        <dbReference type="ARBA" id="ARBA00001946"/>
    </source>
</evidence>
<evidence type="ECO:0000256" key="5">
    <source>
        <dbReference type="ARBA" id="ARBA00022723"/>
    </source>
</evidence>
<dbReference type="STRING" id="1768.B1T50_04240"/>
<dbReference type="GO" id="GO:0005524">
    <property type="term" value="F:ATP binding"/>
    <property type="evidence" value="ECO:0007669"/>
    <property type="project" value="UniProtKB-KW"/>
</dbReference>
<evidence type="ECO:0000256" key="6">
    <source>
        <dbReference type="ARBA" id="ARBA00022741"/>
    </source>
</evidence>
<keyword evidence="4" id="KW-0548">Nucleotidyltransferase</keyword>
<evidence type="ECO:0000256" key="2">
    <source>
        <dbReference type="ARBA" id="ARBA00022649"/>
    </source>
</evidence>
<evidence type="ECO:0000313" key="13">
    <source>
        <dbReference type="Proteomes" id="UP000188532"/>
    </source>
</evidence>
<keyword evidence="8" id="KW-0460">Magnesium</keyword>
<comment type="cofactor">
    <cofactor evidence="1">
        <name>Mg(2+)</name>
        <dbReference type="ChEBI" id="CHEBI:18420"/>
    </cofactor>
</comment>
<keyword evidence="3 11" id="KW-0808">Transferase</keyword>
<dbReference type="SUPFAM" id="SSF81301">
    <property type="entry name" value="Nucleotidyltransferase"/>
    <property type="match status" value="1"/>
</dbReference>
<evidence type="ECO:0000256" key="7">
    <source>
        <dbReference type="ARBA" id="ARBA00022840"/>
    </source>
</evidence>
<dbReference type="Pfam" id="PF01909">
    <property type="entry name" value="NTP_transf_2"/>
    <property type="match status" value="1"/>
</dbReference>
<dbReference type="GO" id="GO:0046872">
    <property type="term" value="F:metal ion binding"/>
    <property type="evidence" value="ECO:0007669"/>
    <property type="project" value="UniProtKB-KW"/>
</dbReference>
<evidence type="ECO:0000256" key="3">
    <source>
        <dbReference type="ARBA" id="ARBA00022679"/>
    </source>
</evidence>
<accession>A0A1V3WBE2</accession>
<dbReference type="Gene3D" id="3.30.460.10">
    <property type="entry name" value="Beta Polymerase, domain 2"/>
    <property type="match status" value="1"/>
</dbReference>
<keyword evidence="5" id="KW-0479">Metal-binding</keyword>
<keyword evidence="2" id="KW-1277">Toxin-antitoxin system</keyword>
<sequence length="106" mass="11886">MNAEVTAVHEVVESKRHEIEVLCRELSVRRLDVFGSAVSDSFNVDTSDVDVLAEFEAGPDFDHYFALKEGLEEIIGRPVDVVTPSGLANPYFKQRVMQTRELIYAA</sequence>
<dbReference type="EMBL" id="MVBM01000005">
    <property type="protein sequence ID" value="OOK71794.1"/>
    <property type="molecule type" value="Genomic_DNA"/>
</dbReference>
<evidence type="ECO:0000256" key="4">
    <source>
        <dbReference type="ARBA" id="ARBA00022695"/>
    </source>
</evidence>
<dbReference type="InterPro" id="IPR043519">
    <property type="entry name" value="NT_sf"/>
</dbReference>
<comment type="caution">
    <text evidence="11">The sequence shown here is derived from an EMBL/GenBank/DDBJ whole genome shotgun (WGS) entry which is preliminary data.</text>
</comment>
<dbReference type="Proteomes" id="UP000188532">
    <property type="component" value="Unassembled WGS sequence"/>
</dbReference>
<dbReference type="PANTHER" id="PTHR33571:SF12">
    <property type="entry name" value="BSL3053 PROTEIN"/>
    <property type="match status" value="1"/>
</dbReference>
<protein>
    <submittedName>
        <fullName evidence="11">Nucleotidyltransferase domain protein</fullName>
    </submittedName>
</protein>
<name>A0A1V3WBE2_MYCKA</name>
<dbReference type="PANTHER" id="PTHR33571">
    <property type="entry name" value="SSL8005 PROTEIN"/>
    <property type="match status" value="1"/>
</dbReference>
<feature type="domain" description="Polymerase nucleotidyl transferase" evidence="10">
    <location>
        <begin position="20"/>
        <end position="101"/>
    </location>
</feature>